<evidence type="ECO:0000256" key="3">
    <source>
        <dbReference type="ARBA" id="ARBA00022741"/>
    </source>
</evidence>
<dbReference type="SUPFAM" id="SSF50692">
    <property type="entry name" value="ADC-like"/>
    <property type="match status" value="1"/>
</dbReference>
<evidence type="ECO:0000256" key="8">
    <source>
        <dbReference type="ARBA" id="ARBA00034532"/>
    </source>
</evidence>
<dbReference type="PANTHER" id="PTHR23077:SF12">
    <property type="entry name" value="PEROXISOMAL ATPASE PEX1"/>
    <property type="match status" value="1"/>
</dbReference>
<dbReference type="GO" id="GO:0005778">
    <property type="term" value="C:peroxisomal membrane"/>
    <property type="evidence" value="ECO:0007669"/>
    <property type="project" value="TreeGrafter"/>
</dbReference>
<keyword evidence="3" id="KW-0547">Nucleotide-binding</keyword>
<evidence type="ECO:0000256" key="2">
    <source>
        <dbReference type="ARBA" id="ARBA00006914"/>
    </source>
</evidence>
<dbReference type="InterPro" id="IPR009010">
    <property type="entry name" value="Asp_de-COase-like_dom_sf"/>
</dbReference>
<dbReference type="InterPro" id="IPR050168">
    <property type="entry name" value="AAA_ATPase_domain"/>
</dbReference>
<dbReference type="FunFam" id="3.40.50.300:FF:000149">
    <property type="entry name" value="Nuclear valosin-containing protein-like"/>
    <property type="match status" value="1"/>
</dbReference>
<evidence type="ECO:0000259" key="9">
    <source>
        <dbReference type="SMART" id="SM00382"/>
    </source>
</evidence>
<organism evidence="10 11">
    <name type="scientific">Odynerus spinipes</name>
    <dbReference type="NCBI Taxonomy" id="1348599"/>
    <lineage>
        <taxon>Eukaryota</taxon>
        <taxon>Metazoa</taxon>
        <taxon>Ecdysozoa</taxon>
        <taxon>Arthropoda</taxon>
        <taxon>Hexapoda</taxon>
        <taxon>Insecta</taxon>
        <taxon>Pterygota</taxon>
        <taxon>Neoptera</taxon>
        <taxon>Endopterygota</taxon>
        <taxon>Hymenoptera</taxon>
        <taxon>Apocrita</taxon>
        <taxon>Aculeata</taxon>
        <taxon>Vespoidea</taxon>
        <taxon>Vespidae</taxon>
        <taxon>Eumeninae</taxon>
        <taxon>Odynerus</taxon>
    </lineage>
</organism>
<keyword evidence="6" id="KW-0472">Membrane</keyword>
<feature type="domain" description="AAA+ ATPase" evidence="9">
    <location>
        <begin position="774"/>
        <end position="910"/>
    </location>
</feature>
<evidence type="ECO:0000256" key="1">
    <source>
        <dbReference type="ARBA" id="ARBA00004370"/>
    </source>
</evidence>
<dbReference type="InterPro" id="IPR015342">
    <property type="entry name" value="PEX1-N_C-lobe"/>
</dbReference>
<sequence>MQERFLVKYMRIDNCFAYVSDTWLCRQGTKSNVITVSHKGATYFLSCSPKHNTDGTLCLSTTFAKALNIEEGDEVFVRSVQDVPSLTSITVVPRTTEDREILELQVNKVQSTLLNKIHIVAKDQPMVVWVSKLSTIILTTETLEPNFSYGKLEQFTEVRVTDAIENKDNEQVDFNEQDNGSGLNLRGALKKMIPTSTENRNNEEHKAHKNHALLQSYRRKRKSSVYRVHFLPKFDSPDASNPFDIKLSSPYHVFVPRRHVPSDVRFVNGGVICKIKKIPEDQQNTNVQSTNFLKNVESIIPRVSSELTVKLFILEDVLDYCSNNVDKTDFKLDFLHSNIYVSESVKIGLRLKMGGKVILTTIDVHEGSIPLTIEIFTTSSTTLPQTFKDFVTTYSARDKLLLNSYAHIKLNNDDLCIVKFLPEKCTYSFLDGTSLKNTTIHCKSKLAIDDLSELENEVDVSFDKISTRYLQAVLSECQITLDLSLRLNSPASLKYDRENILICGEVGSGKSTMCKMLIKRLEKSPYFVHTHMIDCVSLKGKKVEMLQRIVCTALSQCIYHQPSVLFLEDIESITMVASDDEENTPDSVNAARITDMIINTVRQCQTSHYVSIIATCVSVNKIGQKMRPARGSHFFKTVLSIPNLEKADRIDILQLMLEDKLYVPGNVNWDYYGNKTEGWMAQDLVDVADKATFAAWKRCAKEGTKPPIVITEDDISSVLKIYKPLSMQGVQLYKGSDHKWSDIGGLVKVKESLTEILHWPLKYPEIFKNAPIKLQSGVLLYGMPGTGKTLLAKAIANECGVNLISVKGPELLSKYIGVSEESVRNIFERAHRAKPCVLFFDEFDSLAPRRGHDSTGVTDRVVNQLLTQLDGIEDREGVAIVAATSRPDLLDPALLRPGRLDKLLYCSLPNPAEREEILQVLCKSQNIDITELDLKEIARTSVGLTGADLNAIITQAKLAAFEDAARIIPEEQLRPEDIKVSQEHLVESAKSIQPSLSTSEMAKYARIYSRFSKGDTFVEDMLRNQKATLA</sequence>
<evidence type="ECO:0000256" key="5">
    <source>
        <dbReference type="ARBA" id="ARBA00022840"/>
    </source>
</evidence>
<evidence type="ECO:0000313" key="10">
    <source>
        <dbReference type="EMBL" id="KAK2580935.1"/>
    </source>
</evidence>
<dbReference type="Gene3D" id="3.40.50.300">
    <property type="entry name" value="P-loop containing nucleotide triphosphate hydrolases"/>
    <property type="match status" value="2"/>
</dbReference>
<dbReference type="Gene3D" id="3.10.330.10">
    <property type="match status" value="1"/>
</dbReference>
<evidence type="ECO:0000256" key="7">
    <source>
        <dbReference type="ARBA" id="ARBA00032509"/>
    </source>
</evidence>
<dbReference type="GO" id="GO:0005829">
    <property type="term" value="C:cytosol"/>
    <property type="evidence" value="ECO:0007669"/>
    <property type="project" value="TreeGrafter"/>
</dbReference>
<dbReference type="GO" id="GO:0016887">
    <property type="term" value="F:ATP hydrolysis activity"/>
    <property type="evidence" value="ECO:0007669"/>
    <property type="project" value="InterPro"/>
</dbReference>
<reference evidence="10" key="1">
    <citation type="submission" date="2021-08" db="EMBL/GenBank/DDBJ databases">
        <authorList>
            <person name="Misof B."/>
            <person name="Oliver O."/>
            <person name="Podsiadlowski L."/>
            <person name="Donath A."/>
            <person name="Peters R."/>
            <person name="Mayer C."/>
            <person name="Rust J."/>
            <person name="Gunkel S."/>
            <person name="Lesny P."/>
            <person name="Martin S."/>
            <person name="Oeyen J.P."/>
            <person name="Petersen M."/>
            <person name="Panagiotis P."/>
            <person name="Wilbrandt J."/>
            <person name="Tanja T."/>
        </authorList>
    </citation>
    <scope>NUCLEOTIDE SEQUENCE</scope>
    <source>
        <strain evidence="10">GBR_01_08_01A</strain>
        <tissue evidence="10">Thorax + abdomen</tissue>
    </source>
</reference>
<feature type="domain" description="AAA+ ATPase" evidence="9">
    <location>
        <begin position="496"/>
        <end position="645"/>
    </location>
</feature>
<dbReference type="Pfam" id="PF00004">
    <property type="entry name" value="AAA"/>
    <property type="match status" value="2"/>
</dbReference>
<evidence type="ECO:0000256" key="6">
    <source>
        <dbReference type="ARBA" id="ARBA00023136"/>
    </source>
</evidence>
<dbReference type="InterPro" id="IPR003593">
    <property type="entry name" value="AAA+_ATPase"/>
</dbReference>
<dbReference type="InterPro" id="IPR003959">
    <property type="entry name" value="ATPase_AAA_core"/>
</dbReference>
<dbReference type="SUPFAM" id="SSF54585">
    <property type="entry name" value="Cdc48 domain 2-like"/>
    <property type="match status" value="1"/>
</dbReference>
<comment type="similarity">
    <text evidence="2">Belongs to the AAA ATPase family.</text>
</comment>
<dbReference type="PANTHER" id="PTHR23077">
    <property type="entry name" value="AAA-FAMILY ATPASE"/>
    <property type="match status" value="1"/>
</dbReference>
<dbReference type="SMART" id="SM00382">
    <property type="entry name" value="AAA"/>
    <property type="match status" value="2"/>
</dbReference>
<reference evidence="10" key="2">
    <citation type="journal article" date="2023" name="Commun. Biol.">
        <title>Intrasexual cuticular hydrocarbon dimorphism in a wasp sheds light on hydrocarbon biosynthesis genes in Hymenoptera.</title>
        <authorList>
            <person name="Moris V.C."/>
            <person name="Podsiadlowski L."/>
            <person name="Martin S."/>
            <person name="Oeyen J.P."/>
            <person name="Donath A."/>
            <person name="Petersen M."/>
            <person name="Wilbrandt J."/>
            <person name="Misof B."/>
            <person name="Liedtke D."/>
            <person name="Thamm M."/>
            <person name="Scheiner R."/>
            <person name="Schmitt T."/>
            <person name="Niehuis O."/>
        </authorList>
    </citation>
    <scope>NUCLEOTIDE SEQUENCE</scope>
    <source>
        <strain evidence="10">GBR_01_08_01A</strain>
    </source>
</reference>
<keyword evidence="5" id="KW-0067">ATP-binding</keyword>
<dbReference type="Pfam" id="PF09262">
    <property type="entry name" value="PEX-1N"/>
    <property type="match status" value="1"/>
</dbReference>
<evidence type="ECO:0000256" key="4">
    <source>
        <dbReference type="ARBA" id="ARBA00022801"/>
    </source>
</evidence>
<keyword evidence="4" id="KW-0378">Hydrolase</keyword>
<dbReference type="Gene3D" id="1.10.8.60">
    <property type="match status" value="2"/>
</dbReference>
<dbReference type="PROSITE" id="PS00674">
    <property type="entry name" value="AAA"/>
    <property type="match status" value="1"/>
</dbReference>
<gene>
    <name evidence="10" type="ORF">KPH14_006002</name>
</gene>
<dbReference type="InterPro" id="IPR003960">
    <property type="entry name" value="ATPase_AAA_CS"/>
</dbReference>
<accession>A0AAD9RJM6</accession>
<keyword evidence="11" id="KW-1185">Reference proteome</keyword>
<dbReference type="CDD" id="cd00009">
    <property type="entry name" value="AAA"/>
    <property type="match status" value="1"/>
</dbReference>
<dbReference type="GO" id="GO:0016558">
    <property type="term" value="P:protein import into peroxisome matrix"/>
    <property type="evidence" value="ECO:0007669"/>
    <property type="project" value="TreeGrafter"/>
</dbReference>
<comment type="subcellular location">
    <subcellularLocation>
        <location evidence="1">Membrane</location>
    </subcellularLocation>
</comment>
<proteinExistence type="inferred from homology"/>
<evidence type="ECO:0000313" key="11">
    <source>
        <dbReference type="Proteomes" id="UP001258017"/>
    </source>
</evidence>
<dbReference type="InterPro" id="IPR027417">
    <property type="entry name" value="P-loop_NTPase"/>
</dbReference>
<dbReference type="SUPFAM" id="SSF52540">
    <property type="entry name" value="P-loop containing nucleoside triphosphate hydrolases"/>
    <property type="match status" value="2"/>
</dbReference>
<protein>
    <recommendedName>
        <fullName evidence="8">Peroxisomal ATPase PEX1</fullName>
    </recommendedName>
    <alternativeName>
        <fullName evidence="7">Peroxin-1</fullName>
    </alternativeName>
</protein>
<name>A0AAD9RJM6_9HYME</name>
<dbReference type="AlphaFoldDB" id="A0AAD9RJM6"/>
<dbReference type="InterPro" id="IPR029067">
    <property type="entry name" value="CDC48_domain_2-like_sf"/>
</dbReference>
<comment type="caution">
    <text evidence="10">The sequence shown here is derived from an EMBL/GenBank/DDBJ whole genome shotgun (WGS) entry which is preliminary data.</text>
</comment>
<dbReference type="EMBL" id="JAIFRP010000045">
    <property type="protein sequence ID" value="KAK2580935.1"/>
    <property type="molecule type" value="Genomic_DNA"/>
</dbReference>
<dbReference type="GO" id="GO:0005524">
    <property type="term" value="F:ATP binding"/>
    <property type="evidence" value="ECO:0007669"/>
    <property type="project" value="UniProtKB-KW"/>
</dbReference>
<dbReference type="Proteomes" id="UP001258017">
    <property type="component" value="Unassembled WGS sequence"/>
</dbReference>